<feature type="domain" description="HTH-like" evidence="1">
    <location>
        <begin position="14"/>
        <end position="49"/>
    </location>
</feature>
<protein>
    <submittedName>
        <fullName evidence="2">IS3 family transposase</fullName>
    </submittedName>
</protein>
<dbReference type="PANTHER" id="PTHR46889">
    <property type="entry name" value="TRANSPOSASE INSF FOR INSERTION SEQUENCE IS3B-RELATED"/>
    <property type="match status" value="1"/>
</dbReference>
<name>A0ABV9UFS2_9ACTN</name>
<dbReference type="EMBL" id="JBHSIT010000026">
    <property type="protein sequence ID" value="MFC4914110.1"/>
    <property type="molecule type" value="Genomic_DNA"/>
</dbReference>
<evidence type="ECO:0000313" key="3">
    <source>
        <dbReference type="Proteomes" id="UP001595872"/>
    </source>
</evidence>
<keyword evidence="3" id="KW-1185">Reference proteome</keyword>
<organism evidence="2 3">
    <name type="scientific">Actinomadura gamaensis</name>
    <dbReference type="NCBI Taxonomy" id="1763541"/>
    <lineage>
        <taxon>Bacteria</taxon>
        <taxon>Bacillati</taxon>
        <taxon>Actinomycetota</taxon>
        <taxon>Actinomycetes</taxon>
        <taxon>Streptosporangiales</taxon>
        <taxon>Thermomonosporaceae</taxon>
        <taxon>Actinomadura</taxon>
    </lineage>
</organism>
<sequence>MRQQRNDDLLKQIREVHAELTLGRGEVVNRKRVERLMRQAGIQWIHRRRGRKNLVNVATEEDLVKRAFTVDAPDMLWVTDITDHPAREGKLYCAAILHCFSGGSSGIPSGRVRTPSW</sequence>
<dbReference type="RefSeq" id="WP_378265695.1">
    <property type="nucleotide sequence ID" value="NZ_JBHSIT010000026.1"/>
</dbReference>
<accession>A0ABV9UFS2</accession>
<dbReference type="Pfam" id="PF13276">
    <property type="entry name" value="HTH_21"/>
    <property type="match status" value="1"/>
</dbReference>
<evidence type="ECO:0000313" key="2">
    <source>
        <dbReference type="EMBL" id="MFC4914110.1"/>
    </source>
</evidence>
<reference evidence="3" key="1">
    <citation type="journal article" date="2019" name="Int. J. Syst. Evol. Microbiol.">
        <title>The Global Catalogue of Microorganisms (GCM) 10K type strain sequencing project: providing services to taxonomists for standard genome sequencing and annotation.</title>
        <authorList>
            <consortium name="The Broad Institute Genomics Platform"/>
            <consortium name="The Broad Institute Genome Sequencing Center for Infectious Disease"/>
            <person name="Wu L."/>
            <person name="Ma J."/>
        </authorList>
    </citation>
    <scope>NUCLEOTIDE SEQUENCE [LARGE SCALE GENOMIC DNA]</scope>
    <source>
        <strain evidence="3">KLKA75</strain>
    </source>
</reference>
<comment type="caution">
    <text evidence="2">The sequence shown here is derived from an EMBL/GenBank/DDBJ whole genome shotgun (WGS) entry which is preliminary data.</text>
</comment>
<proteinExistence type="predicted"/>
<dbReference type="PANTHER" id="PTHR46889:SF4">
    <property type="entry name" value="TRANSPOSASE INSO FOR INSERTION SEQUENCE ELEMENT IS911B-RELATED"/>
    <property type="match status" value="1"/>
</dbReference>
<gene>
    <name evidence="2" type="ORF">ACFPCY_42985</name>
</gene>
<evidence type="ECO:0000259" key="1">
    <source>
        <dbReference type="Pfam" id="PF13276"/>
    </source>
</evidence>
<dbReference type="Proteomes" id="UP001595872">
    <property type="component" value="Unassembled WGS sequence"/>
</dbReference>
<dbReference type="InterPro" id="IPR025948">
    <property type="entry name" value="HTH-like_dom"/>
</dbReference>
<dbReference type="InterPro" id="IPR050900">
    <property type="entry name" value="Transposase_IS3/IS150/IS904"/>
</dbReference>